<accession>A0A8J8NV13</accession>
<evidence type="ECO:0000256" key="4">
    <source>
        <dbReference type="ARBA" id="ARBA00022741"/>
    </source>
</evidence>
<evidence type="ECO:0000313" key="9">
    <source>
        <dbReference type="Proteomes" id="UP000785679"/>
    </source>
</evidence>
<dbReference type="GO" id="GO:0006281">
    <property type="term" value="P:DNA repair"/>
    <property type="evidence" value="ECO:0007669"/>
    <property type="project" value="TreeGrafter"/>
</dbReference>
<dbReference type="SUPFAM" id="SSF52540">
    <property type="entry name" value="P-loop containing nucleoside triphosphate hydrolases"/>
    <property type="match status" value="1"/>
</dbReference>
<dbReference type="Pfam" id="PF08542">
    <property type="entry name" value="Rep_fac_C"/>
    <property type="match status" value="1"/>
</dbReference>
<dbReference type="SUPFAM" id="SSF48019">
    <property type="entry name" value="post-AAA+ oligomerization domain-like"/>
    <property type="match status" value="1"/>
</dbReference>
<protein>
    <recommendedName>
        <fullName evidence="7">AAA+ ATPase domain-containing protein</fullName>
    </recommendedName>
</protein>
<dbReference type="GO" id="GO:0003677">
    <property type="term" value="F:DNA binding"/>
    <property type="evidence" value="ECO:0007669"/>
    <property type="project" value="InterPro"/>
</dbReference>
<reference evidence="8" key="1">
    <citation type="submission" date="2019-06" db="EMBL/GenBank/DDBJ databases">
        <authorList>
            <person name="Zheng W."/>
        </authorList>
    </citation>
    <scope>NUCLEOTIDE SEQUENCE</scope>
    <source>
        <strain evidence="8">QDHG01</strain>
    </source>
</reference>
<keyword evidence="3" id="KW-0235">DNA replication</keyword>
<sequence>MSTQNPTKLPLVEKYRPNALEEIISHEEIITTIKRFVDTKRMPHLLFHGPPGTGKTSCIVAIAKHLYGAEKYRNMILELNASDDRGINVVREQIKSFCSTQQLMSKGIKLVILDECDSMTQSAQFALRRIIEKYTNNTRFCLICNYVSKIIPALQSRCTRFRFGPLTPDSALKRLQEIANSEKVHLDLDAAKSIVKLSGGDMRKVLNVLESCALAHPSITLQNVFDVTGRPSPTDMERIYSTLTQSRFTDALKLITDVKQSKSLALEDIMSELHKAVMETKFTEEMKVYLVGRMAEIEYRLSQGCVEKAQVASMIGAFIEVRTFKLRG</sequence>
<dbReference type="EMBL" id="RRYP01007254">
    <property type="protein sequence ID" value="TNV80636.1"/>
    <property type="molecule type" value="Genomic_DNA"/>
</dbReference>
<dbReference type="GO" id="GO:0005524">
    <property type="term" value="F:ATP binding"/>
    <property type="evidence" value="ECO:0007669"/>
    <property type="project" value="UniProtKB-KW"/>
</dbReference>
<dbReference type="GO" id="GO:0005634">
    <property type="term" value="C:nucleus"/>
    <property type="evidence" value="ECO:0007669"/>
    <property type="project" value="UniProtKB-SubCell"/>
</dbReference>
<dbReference type="CDD" id="cd00009">
    <property type="entry name" value="AAA"/>
    <property type="match status" value="1"/>
</dbReference>
<dbReference type="InterPro" id="IPR047854">
    <property type="entry name" value="RFC_lid"/>
</dbReference>
<dbReference type="Gene3D" id="3.40.50.300">
    <property type="entry name" value="P-loop containing nucleotide triphosphate hydrolases"/>
    <property type="match status" value="1"/>
</dbReference>
<dbReference type="PANTHER" id="PTHR11669">
    <property type="entry name" value="REPLICATION FACTOR C / DNA POLYMERASE III GAMMA-TAU SUBUNIT"/>
    <property type="match status" value="1"/>
</dbReference>
<evidence type="ECO:0000259" key="7">
    <source>
        <dbReference type="SMART" id="SM00382"/>
    </source>
</evidence>
<dbReference type="GO" id="GO:0005663">
    <property type="term" value="C:DNA replication factor C complex"/>
    <property type="evidence" value="ECO:0007669"/>
    <property type="project" value="TreeGrafter"/>
</dbReference>
<comment type="subcellular location">
    <subcellularLocation>
        <location evidence="1">Nucleus</location>
    </subcellularLocation>
</comment>
<evidence type="ECO:0000256" key="3">
    <source>
        <dbReference type="ARBA" id="ARBA00022705"/>
    </source>
</evidence>
<dbReference type="Gene3D" id="1.20.272.10">
    <property type="match status" value="1"/>
</dbReference>
<dbReference type="InterPro" id="IPR008921">
    <property type="entry name" value="DNA_pol3_clamp-load_cplx_C"/>
</dbReference>
<dbReference type="NCBIfam" id="NF001679">
    <property type="entry name" value="PRK00440.1"/>
    <property type="match status" value="1"/>
</dbReference>
<dbReference type="FunFam" id="1.20.272.10:FF:000004">
    <property type="entry name" value="Replication factor C subunit 5"/>
    <property type="match status" value="1"/>
</dbReference>
<dbReference type="AlphaFoldDB" id="A0A8J8NV13"/>
<dbReference type="InterPro" id="IPR013748">
    <property type="entry name" value="Rep_factorC_C"/>
</dbReference>
<dbReference type="InterPro" id="IPR003593">
    <property type="entry name" value="AAA+_ATPase"/>
</dbReference>
<dbReference type="Gene3D" id="1.10.8.60">
    <property type="match status" value="1"/>
</dbReference>
<evidence type="ECO:0000256" key="1">
    <source>
        <dbReference type="ARBA" id="ARBA00004123"/>
    </source>
</evidence>
<proteinExistence type="inferred from homology"/>
<dbReference type="CDD" id="cd18140">
    <property type="entry name" value="HLD_clamp_RFC"/>
    <property type="match status" value="1"/>
</dbReference>
<comment type="caution">
    <text evidence="8">The sequence shown here is derived from an EMBL/GenBank/DDBJ whole genome shotgun (WGS) entry which is preliminary data.</text>
</comment>
<dbReference type="GO" id="GO:0003689">
    <property type="term" value="F:DNA clamp loader activity"/>
    <property type="evidence" value="ECO:0007669"/>
    <property type="project" value="TreeGrafter"/>
</dbReference>
<dbReference type="OrthoDB" id="4199794at2759"/>
<keyword evidence="6" id="KW-0539">Nucleus</keyword>
<dbReference type="PANTHER" id="PTHR11669:SF9">
    <property type="entry name" value="REPLICATION FACTOR C SUBUNIT 5"/>
    <property type="match status" value="1"/>
</dbReference>
<evidence type="ECO:0000256" key="5">
    <source>
        <dbReference type="ARBA" id="ARBA00022840"/>
    </source>
</evidence>
<name>A0A8J8NV13_HALGN</name>
<dbReference type="Pfam" id="PF00004">
    <property type="entry name" value="AAA"/>
    <property type="match status" value="1"/>
</dbReference>
<dbReference type="GO" id="GO:0016887">
    <property type="term" value="F:ATP hydrolysis activity"/>
    <property type="evidence" value="ECO:0007669"/>
    <property type="project" value="InterPro"/>
</dbReference>
<dbReference type="Proteomes" id="UP000785679">
    <property type="component" value="Unassembled WGS sequence"/>
</dbReference>
<dbReference type="SMART" id="SM00382">
    <property type="entry name" value="AAA"/>
    <property type="match status" value="1"/>
</dbReference>
<evidence type="ECO:0000313" key="8">
    <source>
        <dbReference type="EMBL" id="TNV80636.1"/>
    </source>
</evidence>
<dbReference type="GO" id="GO:0006261">
    <property type="term" value="P:DNA-templated DNA replication"/>
    <property type="evidence" value="ECO:0007669"/>
    <property type="project" value="TreeGrafter"/>
</dbReference>
<keyword evidence="9" id="KW-1185">Reference proteome</keyword>
<organism evidence="8 9">
    <name type="scientific">Halteria grandinella</name>
    <dbReference type="NCBI Taxonomy" id="5974"/>
    <lineage>
        <taxon>Eukaryota</taxon>
        <taxon>Sar</taxon>
        <taxon>Alveolata</taxon>
        <taxon>Ciliophora</taxon>
        <taxon>Intramacronucleata</taxon>
        <taxon>Spirotrichea</taxon>
        <taxon>Stichotrichia</taxon>
        <taxon>Sporadotrichida</taxon>
        <taxon>Halteriidae</taxon>
        <taxon>Halteria</taxon>
    </lineage>
</organism>
<keyword evidence="5" id="KW-0067">ATP-binding</keyword>
<dbReference type="InterPro" id="IPR003959">
    <property type="entry name" value="ATPase_AAA_core"/>
</dbReference>
<gene>
    <name evidence="8" type="ORF">FGO68_gene17421</name>
</gene>
<keyword evidence="4" id="KW-0547">Nucleotide-binding</keyword>
<dbReference type="InterPro" id="IPR027417">
    <property type="entry name" value="P-loop_NTPase"/>
</dbReference>
<evidence type="ECO:0000256" key="6">
    <source>
        <dbReference type="ARBA" id="ARBA00023242"/>
    </source>
</evidence>
<dbReference type="InterPro" id="IPR050238">
    <property type="entry name" value="DNA_Rep/Repair_Clamp_Loader"/>
</dbReference>
<dbReference type="FunFam" id="3.40.50.300:FF:000129">
    <property type="entry name" value="Replication factor C subunit 5"/>
    <property type="match status" value="1"/>
</dbReference>
<dbReference type="Pfam" id="PF21960">
    <property type="entry name" value="RCF1-5-like_lid"/>
    <property type="match status" value="1"/>
</dbReference>
<comment type="similarity">
    <text evidence="2">Belongs to the activator 1 small subunits family.</text>
</comment>
<feature type="domain" description="AAA+ ATPase" evidence="7">
    <location>
        <begin position="41"/>
        <end position="169"/>
    </location>
</feature>
<evidence type="ECO:0000256" key="2">
    <source>
        <dbReference type="ARBA" id="ARBA00005378"/>
    </source>
</evidence>